<dbReference type="Gene3D" id="3.10.580.10">
    <property type="entry name" value="CBS-domain"/>
    <property type="match status" value="2"/>
</dbReference>
<name>A0A7S0WAG3_9CRYP</name>
<proteinExistence type="predicted"/>
<reference evidence="5" key="1">
    <citation type="submission" date="2021-01" db="EMBL/GenBank/DDBJ databases">
        <authorList>
            <person name="Corre E."/>
            <person name="Pelletier E."/>
            <person name="Niang G."/>
            <person name="Scheremetjew M."/>
            <person name="Finn R."/>
            <person name="Kale V."/>
            <person name="Holt S."/>
            <person name="Cochrane G."/>
            <person name="Meng A."/>
            <person name="Brown T."/>
            <person name="Cohen L."/>
        </authorList>
    </citation>
    <scope>NUCLEOTIDE SEQUENCE</scope>
    <source>
        <strain evidence="5">CCMP443</strain>
    </source>
</reference>
<dbReference type="SUPFAM" id="SSF54631">
    <property type="entry name" value="CBS-domain pair"/>
    <property type="match status" value="2"/>
</dbReference>
<dbReference type="CDD" id="cd02205">
    <property type="entry name" value="CBS_pair_SF"/>
    <property type="match status" value="1"/>
</dbReference>
<dbReference type="PANTHER" id="PTHR13780:SF36">
    <property type="entry name" value="CBS DOMAIN-CONTAINING PROTEIN"/>
    <property type="match status" value="1"/>
</dbReference>
<accession>A0A7S0WAG3</accession>
<dbReference type="SMART" id="SM00116">
    <property type="entry name" value="CBS"/>
    <property type="match status" value="4"/>
</dbReference>
<evidence type="ECO:0000256" key="1">
    <source>
        <dbReference type="ARBA" id="ARBA00022737"/>
    </source>
</evidence>
<feature type="domain" description="CBS" evidence="4">
    <location>
        <begin position="280"/>
        <end position="346"/>
    </location>
</feature>
<dbReference type="AlphaFoldDB" id="A0A7S0WAG3"/>
<evidence type="ECO:0000256" key="3">
    <source>
        <dbReference type="PROSITE-ProRule" id="PRU00703"/>
    </source>
</evidence>
<dbReference type="PROSITE" id="PS51371">
    <property type="entry name" value="CBS"/>
    <property type="match status" value="2"/>
</dbReference>
<dbReference type="EMBL" id="HBFN01035398">
    <property type="protein sequence ID" value="CAD8806882.1"/>
    <property type="molecule type" value="Transcribed_RNA"/>
</dbReference>
<keyword evidence="1" id="KW-0677">Repeat</keyword>
<evidence type="ECO:0000256" key="2">
    <source>
        <dbReference type="ARBA" id="ARBA00023122"/>
    </source>
</evidence>
<gene>
    <name evidence="5" type="ORF">HTEP1355_LOCUS20561</name>
</gene>
<organism evidence="5">
    <name type="scientific">Hemiselmis tepida</name>
    <dbReference type="NCBI Taxonomy" id="464990"/>
    <lineage>
        <taxon>Eukaryota</taxon>
        <taxon>Cryptophyceae</taxon>
        <taxon>Cryptomonadales</taxon>
        <taxon>Hemiselmidaceae</taxon>
        <taxon>Hemiselmis</taxon>
    </lineage>
</organism>
<dbReference type="InterPro" id="IPR046342">
    <property type="entry name" value="CBS_dom_sf"/>
</dbReference>
<protein>
    <recommendedName>
        <fullName evidence="4">CBS domain-containing protein</fullName>
    </recommendedName>
</protein>
<dbReference type="Pfam" id="PF00571">
    <property type="entry name" value="CBS"/>
    <property type="match status" value="2"/>
</dbReference>
<sequence length="358" mass="38468">MSKDSAIARGSSSVDFVPGTKTDGTFLGHLTCADIPRENETPMTLESDMTPTEAFRALAQSWVRASPVRKAGTQEIIGTLDLQDACRYLVDLHKAAAKNKQTQSRKRRLSWIAEHPQIKAAADAGKGNIEELAKKRPFKTFKPSEPLAQVSQALGAGSHIVGIVDEESGSLVHIVTQGVLIRLLAPLLKKITLPVMVVMKSPVISVRAEDTASEAFEVISGRNISGLAVLDEDGGVVDNCSITDVKMLISAQDDATSEVSLLQMTHDFLKHHRSIQASKMGKAKLPVAKCGKADKLHQAVAKLVRTGYHHIWVVDEGVKTPLGVVSLTDIFKTLPSLDLEGSNAQLAAKSKSKSCAIL</sequence>
<dbReference type="InterPro" id="IPR000644">
    <property type="entry name" value="CBS_dom"/>
</dbReference>
<keyword evidence="2 3" id="KW-0129">CBS domain</keyword>
<dbReference type="PANTHER" id="PTHR13780">
    <property type="entry name" value="AMP-ACTIVATED PROTEIN KINASE, GAMMA REGULATORY SUBUNIT"/>
    <property type="match status" value="1"/>
</dbReference>
<dbReference type="InterPro" id="IPR050511">
    <property type="entry name" value="AMPK_gamma/SDS23_families"/>
</dbReference>
<evidence type="ECO:0000259" key="4">
    <source>
        <dbReference type="PROSITE" id="PS51371"/>
    </source>
</evidence>
<evidence type="ECO:0000313" key="5">
    <source>
        <dbReference type="EMBL" id="CAD8806882.1"/>
    </source>
</evidence>
<feature type="domain" description="CBS" evidence="4">
    <location>
        <begin position="199"/>
        <end position="256"/>
    </location>
</feature>